<gene>
    <name evidence="2" type="ORF">ETSY1_09985</name>
</gene>
<evidence type="ECO:0000313" key="3">
    <source>
        <dbReference type="Proteomes" id="UP000019141"/>
    </source>
</evidence>
<reference evidence="2 3" key="1">
    <citation type="journal article" date="2014" name="Nature">
        <title>An environmental bacterial taxon with a large and distinct metabolic repertoire.</title>
        <authorList>
            <person name="Wilson M.C."/>
            <person name="Mori T."/>
            <person name="Ruckert C."/>
            <person name="Uria A.R."/>
            <person name="Helf M.J."/>
            <person name="Takada K."/>
            <person name="Gernert C."/>
            <person name="Steffens U.A."/>
            <person name="Heycke N."/>
            <person name="Schmitt S."/>
            <person name="Rinke C."/>
            <person name="Helfrich E.J."/>
            <person name="Brachmann A.O."/>
            <person name="Gurgui C."/>
            <person name="Wakimoto T."/>
            <person name="Kracht M."/>
            <person name="Crusemann M."/>
            <person name="Hentschel U."/>
            <person name="Abe I."/>
            <person name="Matsunaga S."/>
            <person name="Kalinowski J."/>
            <person name="Takeyama H."/>
            <person name="Piel J."/>
        </authorList>
    </citation>
    <scope>NUCLEOTIDE SEQUENCE [LARGE SCALE GENOMIC DNA]</scope>
    <source>
        <strain evidence="3">TSY1</strain>
    </source>
</reference>
<dbReference type="PANTHER" id="PTHR43794">
    <property type="entry name" value="AMINOHYDROLASE SSNA-RELATED"/>
    <property type="match status" value="1"/>
</dbReference>
<dbReference type="Pfam" id="PF01979">
    <property type="entry name" value="Amidohydro_1"/>
    <property type="match status" value="1"/>
</dbReference>
<evidence type="ECO:0000259" key="1">
    <source>
        <dbReference type="Pfam" id="PF01979"/>
    </source>
</evidence>
<dbReference type="GO" id="GO:0016787">
    <property type="term" value="F:hydrolase activity"/>
    <property type="evidence" value="ECO:0007669"/>
    <property type="project" value="InterPro"/>
</dbReference>
<evidence type="ECO:0000313" key="2">
    <source>
        <dbReference type="EMBL" id="ETX00762.1"/>
    </source>
</evidence>
<feature type="non-terminal residue" evidence="2">
    <location>
        <position position="1"/>
    </location>
</feature>
<keyword evidence="3" id="KW-1185">Reference proteome</keyword>
<feature type="domain" description="Amidohydrolase-related" evidence="1">
    <location>
        <begin position="2"/>
        <end position="238"/>
    </location>
</feature>
<dbReference type="EMBL" id="AZHW01000308">
    <property type="protein sequence ID" value="ETX00762.1"/>
    <property type="molecule type" value="Genomic_DNA"/>
</dbReference>
<dbReference type="HOGENOM" id="CLU_1021178_0_0_7"/>
<name>W4LTK0_ENTF1</name>
<dbReference type="PANTHER" id="PTHR43794:SF5">
    <property type="entry name" value="CHLOROHYDROLASE FAMILY PROTEIN"/>
    <property type="match status" value="1"/>
</dbReference>
<dbReference type="InterPro" id="IPR006680">
    <property type="entry name" value="Amidohydro-rel"/>
</dbReference>
<dbReference type="Gene3D" id="3.20.20.140">
    <property type="entry name" value="Metal-dependent hydrolases"/>
    <property type="match status" value="1"/>
</dbReference>
<accession>W4LTK0</accession>
<dbReference type="Proteomes" id="UP000019141">
    <property type="component" value="Unassembled WGS sequence"/>
</dbReference>
<dbReference type="SUPFAM" id="SSF51556">
    <property type="entry name" value="Metallo-dependent hydrolases"/>
    <property type="match status" value="1"/>
</dbReference>
<comment type="caution">
    <text evidence="2">The sequence shown here is derived from an EMBL/GenBank/DDBJ whole genome shotgun (WGS) entry which is preliminary data.</text>
</comment>
<dbReference type="AlphaFoldDB" id="W4LTK0"/>
<protein>
    <recommendedName>
        <fullName evidence="1">Amidohydrolase-related domain-containing protein</fullName>
    </recommendedName>
</protein>
<organism evidence="2 3">
    <name type="scientific">Entotheonella factor</name>
    <dbReference type="NCBI Taxonomy" id="1429438"/>
    <lineage>
        <taxon>Bacteria</taxon>
        <taxon>Pseudomonadati</taxon>
        <taxon>Nitrospinota/Tectimicrobiota group</taxon>
        <taxon>Candidatus Tectimicrobiota</taxon>
        <taxon>Candidatus Entotheonellia</taxon>
        <taxon>Candidatus Entotheonellales</taxon>
        <taxon>Candidatus Entotheonellaceae</taxon>
        <taxon>Candidatus Entotheonella</taxon>
    </lineage>
</organism>
<dbReference type="InterPro" id="IPR032466">
    <property type="entry name" value="Metal_Hydrolase"/>
</dbReference>
<sequence length="272" mass="30223">HPGYIETHLHIVHGTCRGVLEDMAGHAGQQVNFADWKADVTPEDEHVATQLGCLELLQHGFTAFVEPGTVFDSDAVAAAVESIGVRALLAGCYLWDQTEIMHYLGGLESQSLYDRAPPTRERCLSQLGAELSRNKDPNALVRGYVSLYGIGTASDEVLRAAKTLADEHGVIMHQHESYTPSSFKADRARLGHSRIRHLADLSVLGENSTLIHMNIVPDEDIPPLMASGTSIVWCPFSYLSMGISDETRCRHPELYRRALTWPWERMVHEKVQ</sequence>
<dbReference type="InterPro" id="IPR050287">
    <property type="entry name" value="MTA/SAH_deaminase"/>
</dbReference>
<proteinExistence type="predicted"/>